<sequence length="378" mass="41650">MLSLLLLGLVAAKVDYSQYRVERFNITSAGDLAVLKAFVSGKQIDAWSPLGVGLVDLRLGPDQRAPAGLLSHVLIENLQTAIEKESKKPVGRAAAEFTQSYHSIDEMYAWMDKIGSTFTVGKSYLGHDIRGVKIGPDSAKFKLVAHGGIHAREWIAPATIIHMIDALKSKDIGQFQFHLIPVANPDGYEYSRTTDRMWRKNRQPIPGSSCIGTDNNRNWGFEWRKEGLHCEEMFSGTGPFSTPETKAISEYILKVRPIAYFDMHSYGNLFMSPFAYTCSTRAKDFSHQDAAAKKAVAAIAASSGRVYKQGTICDVIYPAHGSSADWAYMTASVKYSYGIELPGGFREGFIVSPSKIPSIGEETLAGFQAVVDFIQQNE</sequence>
<keyword evidence="2" id="KW-1185">Reference proteome</keyword>
<protein>
    <submittedName>
        <fullName evidence="1">Uncharacterized protein</fullName>
    </submittedName>
</protein>
<comment type="caution">
    <text evidence="1">The sequence shown here is derived from an EMBL/GenBank/DDBJ whole genome shotgun (WGS) entry which is preliminary data.</text>
</comment>
<gene>
    <name evidence="1" type="ORF">DSO57_1014924</name>
</gene>
<reference evidence="1" key="1">
    <citation type="submission" date="2022-04" db="EMBL/GenBank/DDBJ databases">
        <title>Genome of the entomopathogenic fungus Entomophthora muscae.</title>
        <authorList>
            <person name="Elya C."/>
            <person name="Lovett B.R."/>
            <person name="Lee E."/>
            <person name="Macias A.M."/>
            <person name="Hajek A.E."/>
            <person name="De Bivort B.L."/>
            <person name="Kasson M.T."/>
            <person name="De Fine Licht H.H."/>
            <person name="Stajich J.E."/>
        </authorList>
    </citation>
    <scope>NUCLEOTIDE SEQUENCE</scope>
    <source>
        <strain evidence="1">Berkeley</strain>
    </source>
</reference>
<accession>A0ACC2U3Y1</accession>
<organism evidence="1 2">
    <name type="scientific">Entomophthora muscae</name>
    <dbReference type="NCBI Taxonomy" id="34485"/>
    <lineage>
        <taxon>Eukaryota</taxon>
        <taxon>Fungi</taxon>
        <taxon>Fungi incertae sedis</taxon>
        <taxon>Zoopagomycota</taxon>
        <taxon>Entomophthoromycotina</taxon>
        <taxon>Entomophthoromycetes</taxon>
        <taxon>Entomophthorales</taxon>
        <taxon>Entomophthoraceae</taxon>
        <taxon>Entomophthora</taxon>
    </lineage>
</organism>
<evidence type="ECO:0000313" key="1">
    <source>
        <dbReference type="EMBL" id="KAJ9081406.1"/>
    </source>
</evidence>
<dbReference type="Proteomes" id="UP001165960">
    <property type="component" value="Unassembled WGS sequence"/>
</dbReference>
<proteinExistence type="predicted"/>
<evidence type="ECO:0000313" key="2">
    <source>
        <dbReference type="Proteomes" id="UP001165960"/>
    </source>
</evidence>
<name>A0ACC2U3Y1_9FUNG</name>
<dbReference type="EMBL" id="QTSX02001478">
    <property type="protein sequence ID" value="KAJ9081406.1"/>
    <property type="molecule type" value="Genomic_DNA"/>
</dbReference>